<keyword evidence="7" id="KW-1185">Reference proteome</keyword>
<dbReference type="InterPro" id="IPR006558">
    <property type="entry name" value="LamG-like"/>
</dbReference>
<dbReference type="SUPFAM" id="SSF49899">
    <property type="entry name" value="Concanavalin A-like lectins/glucanases"/>
    <property type="match status" value="1"/>
</dbReference>
<dbReference type="Gene3D" id="1.50.10.100">
    <property type="entry name" value="Chondroitin AC/alginate lyase"/>
    <property type="match status" value="1"/>
</dbReference>
<proteinExistence type="predicted"/>
<dbReference type="Gene3D" id="2.60.120.200">
    <property type="match status" value="1"/>
</dbReference>
<dbReference type="InterPro" id="IPR013783">
    <property type="entry name" value="Ig-like_fold"/>
</dbReference>
<dbReference type="GO" id="GO:0042597">
    <property type="term" value="C:periplasmic space"/>
    <property type="evidence" value="ECO:0007669"/>
    <property type="project" value="InterPro"/>
</dbReference>
<dbReference type="SUPFAM" id="SSF49265">
    <property type="entry name" value="Fibronectin type III"/>
    <property type="match status" value="1"/>
</dbReference>
<dbReference type="OrthoDB" id="222550at2"/>
<dbReference type="SUPFAM" id="SSF48230">
    <property type="entry name" value="Chondroitin AC/alginate lyase"/>
    <property type="match status" value="1"/>
</dbReference>
<dbReference type="RefSeq" id="WP_155454519.1">
    <property type="nucleotide sequence ID" value="NZ_WNKX01000008.1"/>
</dbReference>
<evidence type="ECO:0000313" key="6">
    <source>
        <dbReference type="EMBL" id="MTW11573.1"/>
    </source>
</evidence>
<feature type="compositionally biased region" description="Low complexity" evidence="4">
    <location>
        <begin position="38"/>
        <end position="48"/>
    </location>
</feature>
<evidence type="ECO:0000256" key="2">
    <source>
        <dbReference type="ARBA" id="ARBA00023157"/>
    </source>
</evidence>
<evidence type="ECO:0000259" key="5">
    <source>
        <dbReference type="SMART" id="SM00560"/>
    </source>
</evidence>
<dbReference type="Pfam" id="PF05426">
    <property type="entry name" value="Alginate_lyase"/>
    <property type="match status" value="1"/>
</dbReference>
<accession>A0A6L6QIW5</accession>
<dbReference type="GO" id="GO:0016829">
    <property type="term" value="F:lyase activity"/>
    <property type="evidence" value="ECO:0007669"/>
    <property type="project" value="UniProtKB-KW"/>
</dbReference>
<dbReference type="PROSITE" id="PS51318">
    <property type="entry name" value="TAT"/>
    <property type="match status" value="1"/>
</dbReference>
<dbReference type="CDD" id="cd00063">
    <property type="entry name" value="FN3"/>
    <property type="match status" value="1"/>
</dbReference>
<dbReference type="Pfam" id="PF13385">
    <property type="entry name" value="Laminin_G_3"/>
    <property type="match status" value="1"/>
</dbReference>
<comment type="caution">
    <text evidence="6">The sequence shown here is derived from an EMBL/GenBank/DDBJ whole genome shotgun (WGS) entry which is preliminary data.</text>
</comment>
<feature type="region of interest" description="Disordered" evidence="4">
    <location>
        <begin position="35"/>
        <end position="56"/>
    </location>
</feature>
<keyword evidence="3" id="KW-0456">Lyase</keyword>
<dbReference type="SMART" id="SM00560">
    <property type="entry name" value="LamGL"/>
    <property type="match status" value="1"/>
</dbReference>
<dbReference type="PROSITE" id="PS51257">
    <property type="entry name" value="PROKAR_LIPOPROTEIN"/>
    <property type="match status" value="1"/>
</dbReference>
<dbReference type="InterPro" id="IPR036116">
    <property type="entry name" value="FN3_sf"/>
</dbReference>
<dbReference type="EMBL" id="WNKX01000008">
    <property type="protein sequence ID" value="MTW11573.1"/>
    <property type="molecule type" value="Genomic_DNA"/>
</dbReference>
<organism evidence="6 7">
    <name type="scientific">Massilia eburnea</name>
    <dbReference type="NCBI Taxonomy" id="1776165"/>
    <lineage>
        <taxon>Bacteria</taxon>
        <taxon>Pseudomonadati</taxon>
        <taxon>Pseudomonadota</taxon>
        <taxon>Betaproteobacteria</taxon>
        <taxon>Burkholderiales</taxon>
        <taxon>Oxalobacteraceae</taxon>
        <taxon>Telluria group</taxon>
        <taxon>Massilia</taxon>
    </lineage>
</organism>
<protein>
    <recommendedName>
        <fullName evidence="5">LamG-like jellyroll fold domain-containing protein</fullName>
    </recommendedName>
</protein>
<feature type="domain" description="LamG-like jellyroll fold" evidence="5">
    <location>
        <begin position="578"/>
        <end position="714"/>
    </location>
</feature>
<name>A0A6L6QIW5_9BURK</name>
<dbReference type="Gene3D" id="2.60.40.10">
    <property type="entry name" value="Immunoglobulins"/>
    <property type="match status" value="1"/>
</dbReference>
<gene>
    <name evidence="6" type="ORF">GM658_13290</name>
</gene>
<keyword evidence="2" id="KW-1015">Disulfide bond</keyword>
<keyword evidence="1" id="KW-0732">Signal</keyword>
<evidence type="ECO:0000256" key="3">
    <source>
        <dbReference type="ARBA" id="ARBA00023239"/>
    </source>
</evidence>
<evidence type="ECO:0000313" key="7">
    <source>
        <dbReference type="Proteomes" id="UP000472320"/>
    </source>
</evidence>
<dbReference type="InterPro" id="IPR008929">
    <property type="entry name" value="Chondroitin_lyas"/>
</dbReference>
<dbReference type="InterPro" id="IPR013320">
    <property type="entry name" value="ConA-like_dom_sf"/>
</dbReference>
<dbReference type="Proteomes" id="UP000472320">
    <property type="component" value="Unassembled WGS sequence"/>
</dbReference>
<evidence type="ECO:0000256" key="4">
    <source>
        <dbReference type="SAM" id="MobiDB-lite"/>
    </source>
</evidence>
<dbReference type="InterPro" id="IPR006311">
    <property type="entry name" value="TAT_signal"/>
</dbReference>
<reference evidence="6 7" key="1">
    <citation type="submission" date="2019-11" db="EMBL/GenBank/DDBJ databases">
        <title>Type strains purchased from KCTC, JCM and DSMZ.</title>
        <authorList>
            <person name="Lu H."/>
        </authorList>
    </citation>
    <scope>NUCLEOTIDE SEQUENCE [LARGE SCALE GENOMIC DNA]</scope>
    <source>
        <strain evidence="6 7">JCM 31587</strain>
    </source>
</reference>
<dbReference type="InterPro" id="IPR008397">
    <property type="entry name" value="Alginate_lyase_dom"/>
</dbReference>
<evidence type="ECO:0000256" key="1">
    <source>
        <dbReference type="ARBA" id="ARBA00022729"/>
    </source>
</evidence>
<sequence>MSKQHRDVSLSRRTFCAGSVSLAALGPLGITACGGGSPSAQSPQGSASTPPPAPVTQARTFTHPGLLHTEADFARMRAKVAAGAQPWLDGWNKLLRTGHSNLDASPRPLQTVIRGGDGSNFGQLFIDVARSYQLAVRWKVTGDTAFADKAVEFLDAWSSTLTTVTGNSDRFLAAGIYGYQFANAAEIMRTYSGWAAADFARFQNMMLTVFYPLNHEFLITHNGSEITNFWANWDLCNMACMLAIGVLCDRQDVYDEAASYFLTGRGNGASSQMVPFVHPGYLGQWQESSRDQGHSTLGIGLAGAFCEMAWNQGDDFYGYDNNRFLAGAEYVAKANLSDASGNRYYLSMPFDTLVNRQGTGTAIAGGPLPHLRPVWEMIYHHYVNRLGLAAPFCAQMTAMMRPEGDGGGGDQLGVGTLTFSRDPLTANAAPSGLTARLVGGNVELSWWGTATASSYTVLRSPVAGGPYTTVAAGISGLLTYTDSGMEPGPYYYAVTAQTPTGNSAPSKEARVATAVVPHTVLQFSESQGTTVSDSSGNAHDGTLMNGAQWTQGRQGNAVLLDGVDDYIALPAKLVSDLADFTIALWVFWDGGSNWSRIFDLGSGPTHYMFLTPKAEDGSMRFAINLMNGWGDQALTTAALPTGQWVHVAVTLSGTTGTMYVNGSAVATNTAMTHAPFRMRSTTQNWIGRSQYPRDPYFKGKIDDFRIYNGALSAAQVAALAT</sequence>
<dbReference type="AlphaFoldDB" id="A0A6L6QIW5"/>
<dbReference type="InterPro" id="IPR003961">
    <property type="entry name" value="FN3_dom"/>
</dbReference>